<protein>
    <submittedName>
        <fullName evidence="1">Uncharacterized protein</fullName>
    </submittedName>
</protein>
<dbReference type="IntAct" id="A0A1D6KE08">
    <property type="interactions" value="2"/>
</dbReference>
<dbReference type="ExpressionAtlas" id="A0A1D6KE08">
    <property type="expression patterns" value="baseline and differential"/>
</dbReference>
<sequence>MKQRGDDGADGAAAFAGCLDCSFRAGREATPPPPPTVTTLLPPSVSNSFDHRFSERPDHIGTYSVSSYYLCTNLVPWLPMTLLKCECSVSTTLPRKLLGNHTTLLSSVTGTSTILLDLTLIVSLKFTFVVVYNQISFVDLEKELFMKSFIASYGRNVIAITQMKHSTICQLQQNYCLDQNNHSPNVSQLQCIY</sequence>
<dbReference type="EMBL" id="CM007647">
    <property type="protein sequence ID" value="ONM01407.1"/>
    <property type="molecule type" value="Genomic_DNA"/>
</dbReference>
<gene>
    <name evidence="1" type="ORF">ZEAMMB73_Zm00001d030697</name>
</gene>
<accession>A0A1D6KE08</accession>
<dbReference type="InParanoid" id="A0A1D6KE08"/>
<evidence type="ECO:0000313" key="1">
    <source>
        <dbReference type="EMBL" id="ONM01407.1"/>
    </source>
</evidence>
<proteinExistence type="predicted"/>
<name>A0A1D6KE08_MAIZE</name>
<dbReference type="AlphaFoldDB" id="A0A1D6KE08"/>
<reference evidence="1" key="1">
    <citation type="submission" date="2015-12" db="EMBL/GenBank/DDBJ databases">
        <title>Update maize B73 reference genome by single molecule sequencing technologies.</title>
        <authorList>
            <consortium name="Maize Genome Sequencing Project"/>
            <person name="Ware D."/>
        </authorList>
    </citation>
    <scope>NUCLEOTIDE SEQUENCE [LARGE SCALE GENOMIC DNA]</scope>
    <source>
        <tissue evidence="1">Seedling</tissue>
    </source>
</reference>
<organism evidence="1">
    <name type="scientific">Zea mays</name>
    <name type="common">Maize</name>
    <dbReference type="NCBI Taxonomy" id="4577"/>
    <lineage>
        <taxon>Eukaryota</taxon>
        <taxon>Viridiplantae</taxon>
        <taxon>Streptophyta</taxon>
        <taxon>Embryophyta</taxon>
        <taxon>Tracheophyta</taxon>
        <taxon>Spermatophyta</taxon>
        <taxon>Magnoliopsida</taxon>
        <taxon>Liliopsida</taxon>
        <taxon>Poales</taxon>
        <taxon>Poaceae</taxon>
        <taxon>PACMAD clade</taxon>
        <taxon>Panicoideae</taxon>
        <taxon>Andropogonodae</taxon>
        <taxon>Andropogoneae</taxon>
        <taxon>Tripsacinae</taxon>
        <taxon>Zea</taxon>
    </lineage>
</organism>